<name>A0A563VLA1_9CYAN</name>
<dbReference type="InterPro" id="IPR047709">
    <property type="entry name" value="HpsJ-like"/>
</dbReference>
<dbReference type="Proteomes" id="UP000320055">
    <property type="component" value="Unassembled WGS sequence"/>
</dbReference>
<evidence type="ECO:0000313" key="3">
    <source>
        <dbReference type="Proteomes" id="UP000320055"/>
    </source>
</evidence>
<proteinExistence type="predicted"/>
<feature type="transmembrane region" description="Helical" evidence="1">
    <location>
        <begin position="212"/>
        <end position="229"/>
    </location>
</feature>
<keyword evidence="1" id="KW-0812">Transmembrane</keyword>
<gene>
    <name evidence="2" type="ORF">H1P_140013</name>
</gene>
<keyword evidence="3" id="KW-1185">Reference proteome</keyword>
<sequence>MTKSPTSPVISFFKEQQVFSLAILRLVGYGLIVMAAIDYISLLIPPQLMNPVWEFKTVGAIVERIPIVLLGLVFVFCGEREERTPIENLLLRWISWFCLIFAIFLFITFPLSIINGFRIYYSNNAQVNLQIGSRIENLAKFQTELESAQSLEQIGNVLQKQSNSKVNIPQSVNEEQLKADILKSVTENQNTLKSQAANLRSSKSFTLLKQGIKWNLGALISAFILLFIWQQTFWARIKYEPEND</sequence>
<feature type="transmembrane region" description="Helical" evidence="1">
    <location>
        <begin position="57"/>
        <end position="77"/>
    </location>
</feature>
<accession>A0A563VLA1</accession>
<feature type="transmembrane region" description="Helical" evidence="1">
    <location>
        <begin position="21"/>
        <end position="45"/>
    </location>
</feature>
<evidence type="ECO:0000313" key="2">
    <source>
        <dbReference type="EMBL" id="VEP12230.1"/>
    </source>
</evidence>
<dbReference type="RefSeq" id="WP_144864012.1">
    <property type="nucleotide sequence ID" value="NZ_LR213776.1"/>
</dbReference>
<dbReference type="AlphaFoldDB" id="A0A563VLA1"/>
<keyword evidence="1" id="KW-0472">Membrane</keyword>
<keyword evidence="1" id="KW-1133">Transmembrane helix</keyword>
<organism evidence="2 3">
    <name type="scientific">Hyella patelloides LEGE 07179</name>
    <dbReference type="NCBI Taxonomy" id="945734"/>
    <lineage>
        <taxon>Bacteria</taxon>
        <taxon>Bacillati</taxon>
        <taxon>Cyanobacteriota</taxon>
        <taxon>Cyanophyceae</taxon>
        <taxon>Pleurocapsales</taxon>
        <taxon>Hyellaceae</taxon>
        <taxon>Hyella</taxon>
    </lineage>
</organism>
<evidence type="ECO:0000256" key="1">
    <source>
        <dbReference type="SAM" id="Phobius"/>
    </source>
</evidence>
<feature type="transmembrane region" description="Helical" evidence="1">
    <location>
        <begin position="89"/>
        <end position="114"/>
    </location>
</feature>
<protein>
    <submittedName>
        <fullName evidence="2">Uncharacterized protein</fullName>
    </submittedName>
</protein>
<reference evidence="2 3" key="1">
    <citation type="submission" date="2019-01" db="EMBL/GenBank/DDBJ databases">
        <authorList>
            <person name="Brito A."/>
        </authorList>
    </citation>
    <scope>NUCLEOTIDE SEQUENCE [LARGE SCALE GENOMIC DNA]</scope>
    <source>
        <strain evidence="2">1</strain>
    </source>
</reference>
<dbReference type="OrthoDB" id="532366at2"/>
<dbReference type="EMBL" id="CAACVJ010000046">
    <property type="protein sequence ID" value="VEP12230.1"/>
    <property type="molecule type" value="Genomic_DNA"/>
</dbReference>
<dbReference type="NCBIfam" id="NF038305">
    <property type="entry name" value="HpsJ_fam"/>
    <property type="match status" value="1"/>
</dbReference>